<dbReference type="PROSITE" id="PS01129">
    <property type="entry name" value="PSI_RLU"/>
    <property type="match status" value="1"/>
</dbReference>
<evidence type="ECO:0000256" key="3">
    <source>
        <dbReference type="PIRSR" id="PIRSR606225-1"/>
    </source>
</evidence>
<evidence type="ECO:0000256" key="1">
    <source>
        <dbReference type="ARBA" id="ARBA00010876"/>
    </source>
</evidence>
<feature type="active site" evidence="3">
    <location>
        <position position="130"/>
    </location>
</feature>
<evidence type="ECO:0000313" key="6">
    <source>
        <dbReference type="EMBL" id="GBF49574.1"/>
    </source>
</evidence>
<reference evidence="6 7" key="1">
    <citation type="submission" date="2018-02" db="EMBL/GenBank/DDBJ databases">
        <title>Novel Leptospira species isolated from soil and water in Japan.</title>
        <authorList>
            <person name="Nakao R."/>
            <person name="Masuzawa T."/>
        </authorList>
    </citation>
    <scope>NUCLEOTIDE SEQUENCE [LARGE SCALE GENOMIC DNA]</scope>
    <source>
        <strain evidence="6 7">YH101</strain>
    </source>
</reference>
<dbReference type="GO" id="GO:0003723">
    <property type="term" value="F:RNA binding"/>
    <property type="evidence" value="ECO:0007669"/>
    <property type="project" value="InterPro"/>
</dbReference>
<feature type="domain" description="Pseudouridine synthase RsuA/RluA-like" evidence="5">
    <location>
        <begin position="88"/>
        <end position="239"/>
    </location>
</feature>
<comment type="caution">
    <text evidence="6">The sequence shown here is derived from an EMBL/GenBank/DDBJ whole genome shotgun (WGS) entry which is preliminary data.</text>
</comment>
<dbReference type="InterPro" id="IPR020103">
    <property type="entry name" value="PsdUridine_synth_cat_dom_sf"/>
</dbReference>
<evidence type="ECO:0000256" key="2">
    <source>
        <dbReference type="ARBA" id="ARBA00023235"/>
    </source>
</evidence>
<dbReference type="Pfam" id="PF00849">
    <property type="entry name" value="PseudoU_synth_2"/>
    <property type="match status" value="1"/>
</dbReference>
<dbReference type="PANTHER" id="PTHR21600">
    <property type="entry name" value="MITOCHONDRIAL RNA PSEUDOURIDINE SYNTHASE"/>
    <property type="match status" value="1"/>
</dbReference>
<comment type="catalytic activity">
    <reaction evidence="4">
        <text>a uridine in RNA = a pseudouridine in RNA</text>
        <dbReference type="Rhea" id="RHEA:48348"/>
        <dbReference type="Rhea" id="RHEA-COMP:12068"/>
        <dbReference type="Rhea" id="RHEA-COMP:12069"/>
        <dbReference type="ChEBI" id="CHEBI:65314"/>
        <dbReference type="ChEBI" id="CHEBI:65315"/>
    </reaction>
</comment>
<dbReference type="Gene3D" id="3.30.2350.10">
    <property type="entry name" value="Pseudouridine synthase"/>
    <property type="match status" value="1"/>
</dbReference>
<accession>A0A2P2DY55</accession>
<dbReference type="EMBL" id="BFBB01000003">
    <property type="protein sequence ID" value="GBF49574.1"/>
    <property type="molecule type" value="Genomic_DNA"/>
</dbReference>
<comment type="function">
    <text evidence="4">Responsible for synthesis of pseudouridine from uracil.</text>
</comment>
<dbReference type="AlphaFoldDB" id="A0A2P2DY55"/>
<keyword evidence="7" id="KW-1185">Reference proteome</keyword>
<sequence length="313" mass="36375">MKPYSSFVPEKYHNFPILEYLHLRFPYYSASDWGRHCHEGRVKRNGYVLCADDFVLKGDLISYTPEDKTFSEPTVNAKYKILYDSHQFLIVDKPANLPVHPAGKYRTQTLLNFLKADLNSEEIFPVHRLDRETSGIMVFAKNKEWQLYLQSAFEKRLVKKEYEVLVYGKFPIELEAIGFIGKEENSIVRKKQKYSPYGFPNSKESETHFSLIHYSQEKDISHLKVYPRTGRVHQIRATLYSLGYPVLGDKLYGKDESFFLSFAKTGDTSGFVESLGHTRQALHATYLEFGDNVSDHKYSFHLPFPDELSLLLN</sequence>
<dbReference type="NCBIfam" id="TIGR00005">
    <property type="entry name" value="rluA_subfam"/>
    <property type="match status" value="1"/>
</dbReference>
<dbReference type="InterPro" id="IPR006224">
    <property type="entry name" value="PsdUridine_synth_RluA-like_CS"/>
</dbReference>
<evidence type="ECO:0000313" key="7">
    <source>
        <dbReference type="Proteomes" id="UP000245133"/>
    </source>
</evidence>
<comment type="similarity">
    <text evidence="1 4">Belongs to the pseudouridine synthase RluA family.</text>
</comment>
<evidence type="ECO:0000256" key="4">
    <source>
        <dbReference type="RuleBase" id="RU362028"/>
    </source>
</evidence>
<name>A0A2P2DY55_9LEPT</name>
<dbReference type="Proteomes" id="UP000245133">
    <property type="component" value="Unassembled WGS sequence"/>
</dbReference>
<dbReference type="GO" id="GO:0140098">
    <property type="term" value="F:catalytic activity, acting on RNA"/>
    <property type="evidence" value="ECO:0007669"/>
    <property type="project" value="UniProtKB-ARBA"/>
</dbReference>
<dbReference type="PANTHER" id="PTHR21600:SF44">
    <property type="entry name" value="RIBOSOMAL LARGE SUBUNIT PSEUDOURIDINE SYNTHASE D"/>
    <property type="match status" value="1"/>
</dbReference>
<protein>
    <recommendedName>
        <fullName evidence="4">Pseudouridine synthase</fullName>
        <ecNumber evidence="4">5.4.99.-</ecNumber>
    </recommendedName>
</protein>
<dbReference type="CDD" id="cd02869">
    <property type="entry name" value="PseudoU_synth_RluA_like"/>
    <property type="match status" value="1"/>
</dbReference>
<gene>
    <name evidence="6" type="ORF">LPTSP4_10890</name>
</gene>
<evidence type="ECO:0000259" key="5">
    <source>
        <dbReference type="Pfam" id="PF00849"/>
    </source>
</evidence>
<dbReference type="SUPFAM" id="SSF55120">
    <property type="entry name" value="Pseudouridine synthase"/>
    <property type="match status" value="1"/>
</dbReference>
<dbReference type="GO" id="GO:0000455">
    <property type="term" value="P:enzyme-directed rRNA pseudouridine synthesis"/>
    <property type="evidence" value="ECO:0007669"/>
    <property type="project" value="TreeGrafter"/>
</dbReference>
<dbReference type="RefSeq" id="WP_167836927.1">
    <property type="nucleotide sequence ID" value="NZ_BFBB01000003.1"/>
</dbReference>
<dbReference type="EC" id="5.4.99.-" evidence="4"/>
<keyword evidence="2 4" id="KW-0413">Isomerase</keyword>
<dbReference type="InterPro" id="IPR050188">
    <property type="entry name" value="RluA_PseudoU_synthase"/>
</dbReference>
<dbReference type="GO" id="GO:0009982">
    <property type="term" value="F:pseudouridine synthase activity"/>
    <property type="evidence" value="ECO:0007669"/>
    <property type="project" value="InterPro"/>
</dbReference>
<organism evidence="6 7">
    <name type="scientific">Leptospira ryugenii</name>
    <dbReference type="NCBI Taxonomy" id="1917863"/>
    <lineage>
        <taxon>Bacteria</taxon>
        <taxon>Pseudomonadati</taxon>
        <taxon>Spirochaetota</taxon>
        <taxon>Spirochaetia</taxon>
        <taxon>Leptospirales</taxon>
        <taxon>Leptospiraceae</taxon>
        <taxon>Leptospira</taxon>
    </lineage>
</organism>
<dbReference type="InterPro" id="IPR006225">
    <property type="entry name" value="PsdUridine_synth_RluC/D"/>
</dbReference>
<dbReference type="InterPro" id="IPR006145">
    <property type="entry name" value="PsdUridine_synth_RsuA/RluA"/>
</dbReference>
<proteinExistence type="inferred from homology"/>